<dbReference type="PROSITE" id="PS50263">
    <property type="entry name" value="CN_HYDROLASE"/>
    <property type="match status" value="1"/>
</dbReference>
<protein>
    <recommendedName>
        <fullName evidence="2">CN hydrolase domain-containing protein</fullName>
    </recommendedName>
</protein>
<dbReference type="AlphaFoldDB" id="A0AAJ8BW47"/>
<dbReference type="KEGG" id="ang:An02g10460"/>
<gene>
    <name evidence="3" type="ORF">An02g10460</name>
</gene>
<dbReference type="InterPro" id="IPR036526">
    <property type="entry name" value="C-N_Hydrolase_sf"/>
</dbReference>
<dbReference type="PANTHER" id="PTHR43674:SF16">
    <property type="entry name" value="CARBON-NITROGEN FAMILY, PUTATIVE (AFU_ORTHOLOGUE AFUA_5G02350)-RELATED"/>
    <property type="match status" value="1"/>
</dbReference>
<dbReference type="PANTHER" id="PTHR43674">
    <property type="entry name" value="NITRILASE C965.09-RELATED"/>
    <property type="match status" value="1"/>
</dbReference>
<feature type="domain" description="CN hydrolase" evidence="2">
    <location>
        <begin position="5"/>
        <end position="263"/>
    </location>
</feature>
<evidence type="ECO:0000256" key="1">
    <source>
        <dbReference type="ARBA" id="ARBA00022801"/>
    </source>
</evidence>
<dbReference type="Pfam" id="PF00795">
    <property type="entry name" value="CN_hydrolase"/>
    <property type="match status" value="1"/>
</dbReference>
<dbReference type="VEuPathDB" id="FungiDB:An02g10460"/>
<dbReference type="GeneID" id="4979537"/>
<dbReference type="GO" id="GO:0016787">
    <property type="term" value="F:hydrolase activity"/>
    <property type="evidence" value="ECO:0007669"/>
    <property type="project" value="UniProtKB-KW"/>
</dbReference>
<name>A0AAJ8BW47_ASPNG</name>
<dbReference type="CDD" id="cd07197">
    <property type="entry name" value="nitrilase"/>
    <property type="match status" value="1"/>
</dbReference>
<dbReference type="InterPro" id="IPR050345">
    <property type="entry name" value="Aliph_Amidase/BUP"/>
</dbReference>
<organism evidence="3">
    <name type="scientific">Aspergillus niger</name>
    <dbReference type="NCBI Taxonomy" id="5061"/>
    <lineage>
        <taxon>Eukaryota</taxon>
        <taxon>Fungi</taxon>
        <taxon>Dikarya</taxon>
        <taxon>Ascomycota</taxon>
        <taxon>Pezizomycotina</taxon>
        <taxon>Eurotiomycetes</taxon>
        <taxon>Eurotiomycetidae</taxon>
        <taxon>Eurotiales</taxon>
        <taxon>Aspergillaceae</taxon>
        <taxon>Aspergillus</taxon>
        <taxon>Aspergillus subgen. Circumdati</taxon>
    </lineage>
</organism>
<keyword evidence="1" id="KW-0378">Hydrolase</keyword>
<proteinExistence type="predicted"/>
<reference evidence="3" key="2">
    <citation type="submission" date="2025-08" db="UniProtKB">
        <authorList>
            <consortium name="RefSeq"/>
        </authorList>
    </citation>
    <scope>IDENTIFICATION</scope>
</reference>
<dbReference type="RefSeq" id="XP_059603481.1">
    <property type="nucleotide sequence ID" value="XM_059746571.1"/>
</dbReference>
<sequence length="320" mass="35877">MASIRRVAVIQWNIKDLAIDENHREACAYIRDAASQGAELAVLPEYHLTGWAPSDPSWTALASKTTPYLEAYQSLARELSICIVPGTIVEHHGPSPNEQQQPVLYNTAYFISNDGSILGHYRKKNIWHPERPYLTSSGHDPHEVFDTPIGKVGLLICWDLAFPEAFRELICKGAEIVVIPTYWSKYDASPAALQHNPNSEALFLETTLTARCFENTCGIIFANVARGKQDESDRFLGLSRRKITVSGRIWQGKGGIIRIGIRGDSNRDETKFISQDTASFFLASILAPPGEVIFLELFIIPRDPFIDLRLERIMRGDHLS</sequence>
<dbReference type="InterPro" id="IPR003010">
    <property type="entry name" value="C-N_Hydrolase"/>
</dbReference>
<accession>A0AAJ8BW47</accession>
<dbReference type="Gene3D" id="3.60.110.10">
    <property type="entry name" value="Carbon-nitrogen hydrolase"/>
    <property type="match status" value="1"/>
</dbReference>
<evidence type="ECO:0000313" key="3">
    <source>
        <dbReference type="RefSeq" id="XP_059603481.1"/>
    </source>
</evidence>
<evidence type="ECO:0000259" key="2">
    <source>
        <dbReference type="PROSITE" id="PS50263"/>
    </source>
</evidence>
<reference evidence="3" key="1">
    <citation type="submission" date="2025-02" db="EMBL/GenBank/DDBJ databases">
        <authorList>
            <consortium name="NCBI Genome Project"/>
        </authorList>
    </citation>
    <scope>NUCLEOTIDE SEQUENCE</scope>
</reference>
<dbReference type="SUPFAM" id="SSF56317">
    <property type="entry name" value="Carbon-nitrogen hydrolase"/>
    <property type="match status" value="1"/>
</dbReference>